<dbReference type="SUPFAM" id="SSF57716">
    <property type="entry name" value="Glucocorticoid receptor-like (DNA-binding domain)"/>
    <property type="match status" value="2"/>
</dbReference>
<keyword evidence="7" id="KW-0539">Nucleus</keyword>
<evidence type="ECO:0000256" key="9">
    <source>
        <dbReference type="SAM" id="MobiDB-lite"/>
    </source>
</evidence>
<keyword evidence="2" id="KW-0479">Metal-binding</keyword>
<dbReference type="GO" id="GO:0000122">
    <property type="term" value="P:negative regulation of transcription by RNA polymerase II"/>
    <property type="evidence" value="ECO:0007669"/>
    <property type="project" value="TreeGrafter"/>
</dbReference>
<keyword evidence="12" id="KW-1185">Reference proteome</keyword>
<keyword evidence="5" id="KW-0805">Transcription regulation</keyword>
<dbReference type="Proteomes" id="UP000614601">
    <property type="component" value="Unassembled WGS sequence"/>
</dbReference>
<evidence type="ECO:0000256" key="4">
    <source>
        <dbReference type="ARBA" id="ARBA00022833"/>
    </source>
</evidence>
<dbReference type="InterPro" id="IPR000679">
    <property type="entry name" value="Znf_GATA"/>
</dbReference>
<dbReference type="SMART" id="SM00401">
    <property type="entry name" value="ZnF_GATA"/>
    <property type="match status" value="2"/>
</dbReference>
<dbReference type="EMBL" id="CAJFDH010000004">
    <property type="protein sequence ID" value="CAD5220276.1"/>
    <property type="molecule type" value="Genomic_DNA"/>
</dbReference>
<dbReference type="PROSITE" id="PS00344">
    <property type="entry name" value="GATA_ZN_FINGER_1"/>
    <property type="match status" value="1"/>
</dbReference>
<dbReference type="PROSITE" id="PS50114">
    <property type="entry name" value="GATA_ZN_FINGER_2"/>
    <property type="match status" value="2"/>
</dbReference>
<keyword evidence="6" id="KW-0804">Transcription</keyword>
<name>A0A811KZG5_9BILA</name>
<gene>
    <name evidence="11" type="ORF">BOKJ2_LOCUS8863</name>
</gene>
<dbReference type="PRINTS" id="PR00619">
    <property type="entry name" value="GATAZNFINGER"/>
</dbReference>
<feature type="region of interest" description="Disordered" evidence="9">
    <location>
        <begin position="319"/>
        <end position="338"/>
    </location>
</feature>
<dbReference type="Proteomes" id="UP000783686">
    <property type="component" value="Unassembled WGS sequence"/>
</dbReference>
<accession>A0A811KZG5</accession>
<dbReference type="Gene3D" id="3.30.50.10">
    <property type="entry name" value="Erythroid Transcription Factor GATA-1, subunit A"/>
    <property type="match status" value="2"/>
</dbReference>
<evidence type="ECO:0000256" key="7">
    <source>
        <dbReference type="ARBA" id="ARBA00023242"/>
    </source>
</evidence>
<dbReference type="OrthoDB" id="515401at2759"/>
<dbReference type="InterPro" id="IPR039355">
    <property type="entry name" value="Transcription_factor_GATA"/>
</dbReference>
<dbReference type="AlphaFoldDB" id="A0A811KZG5"/>
<dbReference type="GO" id="GO:0000978">
    <property type="term" value="F:RNA polymerase II cis-regulatory region sequence-specific DNA binding"/>
    <property type="evidence" value="ECO:0007669"/>
    <property type="project" value="TreeGrafter"/>
</dbReference>
<dbReference type="CDD" id="cd00202">
    <property type="entry name" value="ZnF_GATA"/>
    <property type="match status" value="2"/>
</dbReference>
<evidence type="ECO:0000256" key="5">
    <source>
        <dbReference type="ARBA" id="ARBA00023015"/>
    </source>
</evidence>
<dbReference type="GO" id="GO:0008270">
    <property type="term" value="F:zinc ion binding"/>
    <property type="evidence" value="ECO:0007669"/>
    <property type="project" value="UniProtKB-KW"/>
</dbReference>
<dbReference type="PANTHER" id="PTHR10071">
    <property type="entry name" value="TRANSCRIPTION FACTOR GATA FAMILY MEMBER"/>
    <property type="match status" value="1"/>
</dbReference>
<evidence type="ECO:0000256" key="2">
    <source>
        <dbReference type="ARBA" id="ARBA00022723"/>
    </source>
</evidence>
<dbReference type="InterPro" id="IPR013088">
    <property type="entry name" value="Znf_NHR/GATA"/>
</dbReference>
<reference evidence="11" key="1">
    <citation type="submission" date="2020-09" db="EMBL/GenBank/DDBJ databases">
        <authorList>
            <person name="Kikuchi T."/>
        </authorList>
    </citation>
    <scope>NUCLEOTIDE SEQUENCE</scope>
    <source>
        <strain evidence="11">SH1</strain>
    </source>
</reference>
<evidence type="ECO:0000256" key="8">
    <source>
        <dbReference type="PROSITE-ProRule" id="PRU00094"/>
    </source>
</evidence>
<evidence type="ECO:0000313" key="12">
    <source>
        <dbReference type="Proteomes" id="UP000614601"/>
    </source>
</evidence>
<dbReference type="GO" id="GO:0045944">
    <property type="term" value="P:positive regulation of transcription by RNA polymerase II"/>
    <property type="evidence" value="ECO:0007669"/>
    <property type="project" value="TreeGrafter"/>
</dbReference>
<dbReference type="EMBL" id="CAJFCW020000004">
    <property type="protein sequence ID" value="CAG9113455.1"/>
    <property type="molecule type" value="Genomic_DNA"/>
</dbReference>
<evidence type="ECO:0000259" key="10">
    <source>
        <dbReference type="PROSITE" id="PS50114"/>
    </source>
</evidence>
<keyword evidence="4" id="KW-0862">Zinc</keyword>
<feature type="compositionally biased region" description="Basic residues" evidence="9">
    <location>
        <begin position="319"/>
        <end position="330"/>
    </location>
</feature>
<dbReference type="GO" id="GO:0000981">
    <property type="term" value="F:DNA-binding transcription factor activity, RNA polymerase II-specific"/>
    <property type="evidence" value="ECO:0007669"/>
    <property type="project" value="TreeGrafter"/>
</dbReference>
<feature type="domain" description="GATA-type" evidence="10">
    <location>
        <begin position="209"/>
        <end position="265"/>
    </location>
</feature>
<dbReference type="Pfam" id="PF00320">
    <property type="entry name" value="GATA"/>
    <property type="match status" value="2"/>
</dbReference>
<dbReference type="PANTHER" id="PTHR10071:SF281">
    <property type="entry name" value="BOX A-BINDING FACTOR-RELATED"/>
    <property type="match status" value="1"/>
</dbReference>
<evidence type="ECO:0000256" key="3">
    <source>
        <dbReference type="ARBA" id="ARBA00022771"/>
    </source>
</evidence>
<evidence type="ECO:0000256" key="1">
    <source>
        <dbReference type="ARBA" id="ARBA00004123"/>
    </source>
</evidence>
<comment type="caution">
    <text evidence="11">The sequence shown here is derived from an EMBL/GenBank/DDBJ whole genome shotgun (WGS) entry which is preliminary data.</text>
</comment>
<comment type="subcellular location">
    <subcellularLocation>
        <location evidence="1">Nucleus</location>
    </subcellularLocation>
</comment>
<proteinExistence type="predicted"/>
<evidence type="ECO:0000313" key="11">
    <source>
        <dbReference type="EMBL" id="CAD5220276.1"/>
    </source>
</evidence>
<organism evidence="11 12">
    <name type="scientific">Bursaphelenchus okinawaensis</name>
    <dbReference type="NCBI Taxonomy" id="465554"/>
    <lineage>
        <taxon>Eukaryota</taxon>
        <taxon>Metazoa</taxon>
        <taxon>Ecdysozoa</taxon>
        <taxon>Nematoda</taxon>
        <taxon>Chromadorea</taxon>
        <taxon>Rhabditida</taxon>
        <taxon>Tylenchina</taxon>
        <taxon>Tylenchomorpha</taxon>
        <taxon>Aphelenchoidea</taxon>
        <taxon>Aphelenchoididae</taxon>
        <taxon>Bursaphelenchus</taxon>
    </lineage>
</organism>
<feature type="domain" description="GATA-type" evidence="10">
    <location>
        <begin position="264"/>
        <end position="317"/>
    </location>
</feature>
<sequence length="389" mass="44118">METAPTFMYTVPEATELNSTGSDLTSDFQLSDTSNNEENNCSPSKFICATNQFYYQPEIKNATGYDFGQNIYHNLLLPTYCAPQFDATQSPSTQLNLHQNQMIVTSSASDLSTPQTSLITNSTDFVNTQIQSQPIFNQYVQNYTDYANYNNVNPNLFISTPSTSDASSINSIPNIPMNDDECPLINEGTEMKIEMDDIKARPNKVKPAGGENRQCTNCGATHTPLWRRDNRGDYLCNACGLYQKVNQGARRPLEKPKKRQTTQKRTGICCVNCNTDKTTLWRRNSNQQPVCNACGLYYKLHNQDRPKSMKKDNIQCRNRKANPKGKRHSHVSQLSPKDGLGQQIDMRMMNDTTFFNIPQNFVNGMDGIRLQFSDLPVYNGFYHNQSQYQ</sequence>
<keyword evidence="3 8" id="KW-0863">Zinc-finger</keyword>
<evidence type="ECO:0000256" key="6">
    <source>
        <dbReference type="ARBA" id="ARBA00023163"/>
    </source>
</evidence>
<dbReference type="GO" id="GO:0045165">
    <property type="term" value="P:cell fate commitment"/>
    <property type="evidence" value="ECO:0007669"/>
    <property type="project" value="TreeGrafter"/>
</dbReference>
<dbReference type="GO" id="GO:0005634">
    <property type="term" value="C:nucleus"/>
    <property type="evidence" value="ECO:0007669"/>
    <property type="project" value="UniProtKB-SubCell"/>
</dbReference>
<protein>
    <recommendedName>
        <fullName evidence="10">GATA-type domain-containing protein</fullName>
    </recommendedName>
</protein>